<evidence type="ECO:0000256" key="5">
    <source>
        <dbReference type="ARBA" id="ARBA00023014"/>
    </source>
</evidence>
<evidence type="ECO:0000256" key="2">
    <source>
        <dbReference type="ARBA" id="ARBA00022714"/>
    </source>
</evidence>
<comment type="caution">
    <text evidence="8">The sequence shown here is derived from an EMBL/GenBank/DDBJ whole genome shotgun (WGS) entry which is preliminary data.</text>
</comment>
<dbReference type="AlphaFoldDB" id="A0A1J4SAZ4"/>
<evidence type="ECO:0000256" key="1">
    <source>
        <dbReference type="ARBA" id="ARBA00010643"/>
    </source>
</evidence>
<dbReference type="STRING" id="1817893.AUJ66_05950"/>
<keyword evidence="5 7" id="KW-0411">Iron-sulfur</keyword>
<comment type="cofactor">
    <cofactor evidence="7">
        <name>[2Fe-2S] cluster</name>
        <dbReference type="ChEBI" id="CHEBI:190135"/>
    </cofactor>
    <text evidence="7">Binds 1 [2Fe-2S] cluster.</text>
</comment>
<evidence type="ECO:0000256" key="7">
    <source>
        <dbReference type="PIRSR" id="PIRSR000216-1"/>
    </source>
</evidence>
<dbReference type="GO" id="GO:0051537">
    <property type="term" value="F:2 iron, 2 sulfur cluster binding"/>
    <property type="evidence" value="ECO:0007669"/>
    <property type="project" value="UniProtKB-KW"/>
</dbReference>
<organism evidence="8 9">
    <name type="scientific">Candidatus Desantisbacteria bacterium CG1_02_38_46</name>
    <dbReference type="NCBI Taxonomy" id="1817893"/>
    <lineage>
        <taxon>Bacteria</taxon>
        <taxon>Candidatus Desantisiibacteriota</taxon>
    </lineage>
</organism>
<keyword evidence="2 7" id="KW-0001">2Fe-2S</keyword>
<gene>
    <name evidence="8" type="ORF">AUJ66_05950</name>
</gene>
<sequence>MIREGKLGTRVDLGKLEDIFSKHPERNNTNLVIPVLQEIQQIYGYLPAEALKKMSRHFNIPLSHIYGVATFYAQFSLEPRGKNLIKLCQGTACHIRGGKEVLKAVENLLGIGHKGTTSDFKFSLEVVRCLGTCFLAPVMMINRNYYGKLTPEKVRQILKSY</sequence>
<dbReference type="NCBIfam" id="NF005722">
    <property type="entry name" value="PRK07539.1-2"/>
    <property type="match status" value="1"/>
</dbReference>
<dbReference type="PANTHER" id="PTHR43342:SF1">
    <property type="entry name" value="BIFURCATING [FEFE] HYDROGENASE GAMMA SUBUNIT"/>
    <property type="match status" value="1"/>
</dbReference>
<keyword evidence="4 7" id="KW-0408">Iron</keyword>
<dbReference type="InterPro" id="IPR036249">
    <property type="entry name" value="Thioredoxin-like_sf"/>
</dbReference>
<dbReference type="PROSITE" id="PS01099">
    <property type="entry name" value="COMPLEX1_24K"/>
    <property type="match status" value="1"/>
</dbReference>
<feature type="binding site" evidence="7">
    <location>
        <position position="133"/>
    </location>
    <ligand>
        <name>[2Fe-2S] cluster</name>
        <dbReference type="ChEBI" id="CHEBI:190135"/>
    </ligand>
</feature>
<reference evidence="8 9" key="1">
    <citation type="journal article" date="2016" name="Environ. Microbiol.">
        <title>Genomic resolution of a cold subsurface aquifer community provides metabolic insights for novel microbes adapted to high CO concentrations.</title>
        <authorList>
            <person name="Probst A.J."/>
            <person name="Castelle C.J."/>
            <person name="Singh A."/>
            <person name="Brown C.T."/>
            <person name="Anantharaman K."/>
            <person name="Sharon I."/>
            <person name="Hug L.A."/>
            <person name="Burstein D."/>
            <person name="Emerson J.B."/>
            <person name="Thomas B.C."/>
            <person name="Banfield J.F."/>
        </authorList>
    </citation>
    <scope>NUCLEOTIDE SEQUENCE [LARGE SCALE GENOMIC DNA]</scope>
    <source>
        <strain evidence="8">CG1_02_38_46</strain>
    </source>
</reference>
<proteinExistence type="inferred from homology"/>
<comment type="cofactor">
    <cofactor evidence="6">
        <name>[2Fe-2S] cluster</name>
        <dbReference type="ChEBI" id="CHEBI:190135"/>
    </cofactor>
</comment>
<accession>A0A1J4SAZ4</accession>
<dbReference type="InterPro" id="IPR028431">
    <property type="entry name" value="NADP_DH_HndA-like"/>
</dbReference>
<dbReference type="PANTHER" id="PTHR43342">
    <property type="entry name" value="NADH-QUINONE OXIDOREDUCTASE, E SUBUNIT"/>
    <property type="match status" value="1"/>
</dbReference>
<dbReference type="Proteomes" id="UP000182278">
    <property type="component" value="Unassembled WGS sequence"/>
</dbReference>
<dbReference type="PIRSF" id="PIRSF000216">
    <property type="entry name" value="NADH_DH_24kDa"/>
    <property type="match status" value="1"/>
</dbReference>
<dbReference type="GO" id="GO:0016491">
    <property type="term" value="F:oxidoreductase activity"/>
    <property type="evidence" value="ECO:0007669"/>
    <property type="project" value="InterPro"/>
</dbReference>
<evidence type="ECO:0000313" key="8">
    <source>
        <dbReference type="EMBL" id="OIN96535.1"/>
    </source>
</evidence>
<feature type="binding site" evidence="7">
    <location>
        <position position="129"/>
    </location>
    <ligand>
        <name>[2Fe-2S] cluster</name>
        <dbReference type="ChEBI" id="CHEBI:190135"/>
    </ligand>
</feature>
<evidence type="ECO:0000256" key="6">
    <source>
        <dbReference type="ARBA" id="ARBA00034078"/>
    </source>
</evidence>
<dbReference type="Gene3D" id="3.40.30.10">
    <property type="entry name" value="Glutaredoxin"/>
    <property type="match status" value="1"/>
</dbReference>
<dbReference type="InterPro" id="IPR002023">
    <property type="entry name" value="NuoE-like"/>
</dbReference>
<keyword evidence="3 7" id="KW-0479">Metal-binding</keyword>
<feature type="binding site" evidence="7">
    <location>
        <position position="93"/>
    </location>
    <ligand>
        <name>[2Fe-2S] cluster</name>
        <dbReference type="ChEBI" id="CHEBI:190135"/>
    </ligand>
</feature>
<dbReference type="GO" id="GO:0046872">
    <property type="term" value="F:metal ion binding"/>
    <property type="evidence" value="ECO:0007669"/>
    <property type="project" value="UniProtKB-KW"/>
</dbReference>
<name>A0A1J4SAZ4_9BACT</name>
<dbReference type="NCBIfam" id="TIGR01958">
    <property type="entry name" value="nuoE_fam"/>
    <property type="match status" value="1"/>
</dbReference>
<dbReference type="SUPFAM" id="SSF52833">
    <property type="entry name" value="Thioredoxin-like"/>
    <property type="match status" value="1"/>
</dbReference>
<dbReference type="CDD" id="cd03064">
    <property type="entry name" value="TRX_Fd_NuoE"/>
    <property type="match status" value="1"/>
</dbReference>
<dbReference type="Gene3D" id="1.10.10.1590">
    <property type="entry name" value="NADH-quinone oxidoreductase subunit E"/>
    <property type="match status" value="1"/>
</dbReference>
<dbReference type="InterPro" id="IPR041921">
    <property type="entry name" value="NuoE_N"/>
</dbReference>
<comment type="similarity">
    <text evidence="1">Belongs to the complex I 24 kDa subunit family.</text>
</comment>
<evidence type="ECO:0000256" key="4">
    <source>
        <dbReference type="ARBA" id="ARBA00023004"/>
    </source>
</evidence>
<evidence type="ECO:0000256" key="3">
    <source>
        <dbReference type="ARBA" id="ARBA00022723"/>
    </source>
</evidence>
<evidence type="ECO:0000313" key="9">
    <source>
        <dbReference type="Proteomes" id="UP000182278"/>
    </source>
</evidence>
<dbReference type="Pfam" id="PF01257">
    <property type="entry name" value="2Fe-2S_thioredx"/>
    <property type="match status" value="1"/>
</dbReference>
<dbReference type="InterPro" id="IPR042128">
    <property type="entry name" value="NuoE_dom"/>
</dbReference>
<protein>
    <submittedName>
        <fullName evidence="8">NAD(P)H-dependent oxidoreductase subunit E</fullName>
    </submittedName>
</protein>
<dbReference type="EMBL" id="MNUO01000093">
    <property type="protein sequence ID" value="OIN96535.1"/>
    <property type="molecule type" value="Genomic_DNA"/>
</dbReference>
<feature type="binding site" evidence="7">
    <location>
        <position position="88"/>
    </location>
    <ligand>
        <name>[2Fe-2S] cluster</name>
        <dbReference type="ChEBI" id="CHEBI:190135"/>
    </ligand>
</feature>